<name>A0ABS4R085_9HYPH</name>
<accession>A0ABS4R085</accession>
<comment type="caution">
    <text evidence="2">The sequence shown here is derived from an EMBL/GenBank/DDBJ whole genome shotgun (WGS) entry which is preliminary data.</text>
</comment>
<dbReference type="InterPro" id="IPR003782">
    <property type="entry name" value="SCO1/SenC"/>
</dbReference>
<dbReference type="Pfam" id="PF02630">
    <property type="entry name" value="SCO1-SenC"/>
    <property type="match status" value="1"/>
</dbReference>
<evidence type="ECO:0000256" key="1">
    <source>
        <dbReference type="ARBA" id="ARBA00010996"/>
    </source>
</evidence>
<dbReference type="EMBL" id="JAGILA010000003">
    <property type="protein sequence ID" value="MBP2236293.1"/>
    <property type="molecule type" value="Genomic_DNA"/>
</dbReference>
<protein>
    <submittedName>
        <fullName evidence="2">Protein SCO1/2</fullName>
    </submittedName>
</protein>
<sequence length="411" mass="42947">MVALELQALAREIDRAAAGRSPGEDLTRYFRDSDPIYAGLGSADVDRVRAYAFAALARTAPEFGLAAAREEIGTGNAPGPVAAAARLVAALDAPDRVWLDVLAAAAQRLRGRDQKVWFDRIAAGTRPDISETAMTELARAFLMVARKNGLGAADCAERIAAAPEGFARAVREGLAAGESEGPTMKKACCCDDEAATAPPSLSATEAASGRLAQALRNGAIIGAASSCCDAAELGHAPAKILPAEIWAAPIEDQDGGEATLGARLLGRPSVLAFFYTRCMNPLKCSRTVSVLAATAQLAAAEGLAVGIFGMTYDPSWDTPARLRRYGVDRGMAFTPDVALLRATCDWNGLRAALDLAVGYGPSTVNRHRIEVLVLDAAGRAVFKCDGRPPEAAGLLALLKGAHCRRFKGSAD</sequence>
<gene>
    <name evidence="2" type="ORF">J2Z31_002807</name>
</gene>
<dbReference type="SUPFAM" id="SSF52833">
    <property type="entry name" value="Thioredoxin-like"/>
    <property type="match status" value="1"/>
</dbReference>
<dbReference type="InterPro" id="IPR036249">
    <property type="entry name" value="Thioredoxin-like_sf"/>
</dbReference>
<dbReference type="Proteomes" id="UP000730739">
    <property type="component" value="Unassembled WGS sequence"/>
</dbReference>
<reference evidence="2 3" key="1">
    <citation type="submission" date="2021-03" db="EMBL/GenBank/DDBJ databases">
        <title>Genomic Encyclopedia of Type Strains, Phase IV (KMG-IV): sequencing the most valuable type-strain genomes for metagenomic binning, comparative biology and taxonomic classification.</title>
        <authorList>
            <person name="Goeker M."/>
        </authorList>
    </citation>
    <scope>NUCLEOTIDE SEQUENCE [LARGE SCALE GENOMIC DNA]</scope>
    <source>
        <strain evidence="2 3">DSM 13372</strain>
    </source>
</reference>
<keyword evidence="3" id="KW-1185">Reference proteome</keyword>
<comment type="similarity">
    <text evidence="1">Belongs to the SCO1/2 family.</text>
</comment>
<evidence type="ECO:0000313" key="2">
    <source>
        <dbReference type="EMBL" id="MBP2236293.1"/>
    </source>
</evidence>
<evidence type="ECO:0000313" key="3">
    <source>
        <dbReference type="Proteomes" id="UP000730739"/>
    </source>
</evidence>
<proteinExistence type="inferred from homology"/>
<organism evidence="2 3">
    <name type="scientific">Sinorhizobium kostiense</name>
    <dbReference type="NCBI Taxonomy" id="76747"/>
    <lineage>
        <taxon>Bacteria</taxon>
        <taxon>Pseudomonadati</taxon>
        <taxon>Pseudomonadota</taxon>
        <taxon>Alphaproteobacteria</taxon>
        <taxon>Hyphomicrobiales</taxon>
        <taxon>Rhizobiaceae</taxon>
        <taxon>Sinorhizobium/Ensifer group</taxon>
        <taxon>Sinorhizobium</taxon>
    </lineage>
</organism>
<dbReference type="Gene3D" id="3.40.30.10">
    <property type="entry name" value="Glutaredoxin"/>
    <property type="match status" value="1"/>
</dbReference>
<dbReference type="RefSeq" id="WP_028002639.1">
    <property type="nucleotide sequence ID" value="NZ_JAGILA010000003.1"/>
</dbReference>